<protein>
    <submittedName>
        <fullName evidence="1">Domain of uncharacterized function (DUF3841)</fullName>
    </submittedName>
</protein>
<dbReference type="Pfam" id="PF12952">
    <property type="entry name" value="DUF3841"/>
    <property type="match status" value="1"/>
</dbReference>
<gene>
    <name evidence="1" type="ORF">ERS852574_00028</name>
</gene>
<dbReference type="InterPro" id="IPR024211">
    <property type="entry name" value="DUF3841"/>
</dbReference>
<dbReference type="Proteomes" id="UP000095727">
    <property type="component" value="Unassembled WGS sequence"/>
</dbReference>
<sequence>MGEKCNTITLYASQADPVIEAIERNGVCYSKEAYVRKKYQESAKIFTTAYSWFVREMEKYVKKPDGAEYPYWAFREAYNVDQSMGGNFLTLEVPLDEVLLFDMYDWNKILCLKYIGEDEKDEKQFQEQLEMYGIKEMDAVLSNFYPLQKQQILKSWQRLTRYHEELAHGNTELVRDVQAGLWRIKKEWIR</sequence>
<dbReference type="RefSeq" id="WP_055155431.1">
    <property type="nucleotide sequence ID" value="NZ_CYXR01000001.1"/>
</dbReference>
<dbReference type="AlphaFoldDB" id="A0A173QUC9"/>
<name>A0A173QUC9_9FIRM</name>
<dbReference type="EMBL" id="CYXR01000001">
    <property type="protein sequence ID" value="CUM68929.1"/>
    <property type="molecule type" value="Genomic_DNA"/>
</dbReference>
<accession>A0A173QUC9</accession>
<proteinExistence type="predicted"/>
<organism evidence="1 2">
    <name type="scientific">Coprococcus comes</name>
    <dbReference type="NCBI Taxonomy" id="410072"/>
    <lineage>
        <taxon>Bacteria</taxon>
        <taxon>Bacillati</taxon>
        <taxon>Bacillota</taxon>
        <taxon>Clostridia</taxon>
        <taxon>Lachnospirales</taxon>
        <taxon>Lachnospiraceae</taxon>
        <taxon>Coprococcus</taxon>
    </lineage>
</organism>
<reference evidence="1 2" key="1">
    <citation type="submission" date="2015-09" db="EMBL/GenBank/DDBJ databases">
        <authorList>
            <consortium name="Pathogen Informatics"/>
        </authorList>
    </citation>
    <scope>NUCLEOTIDE SEQUENCE [LARGE SCALE GENOMIC DNA]</scope>
    <source>
        <strain evidence="1 2">2789STDY5834962</strain>
    </source>
</reference>
<evidence type="ECO:0000313" key="2">
    <source>
        <dbReference type="Proteomes" id="UP000095727"/>
    </source>
</evidence>
<evidence type="ECO:0000313" key="1">
    <source>
        <dbReference type="EMBL" id="CUM68929.1"/>
    </source>
</evidence>